<evidence type="ECO:0000313" key="10">
    <source>
        <dbReference type="Proteomes" id="UP000544872"/>
    </source>
</evidence>
<comment type="caution">
    <text evidence="9">The sequence shown here is derived from an EMBL/GenBank/DDBJ whole genome shotgun (WGS) entry which is preliminary data.</text>
</comment>
<evidence type="ECO:0000256" key="6">
    <source>
        <dbReference type="ARBA" id="ARBA00022989"/>
    </source>
</evidence>
<evidence type="ECO:0000313" key="9">
    <source>
        <dbReference type="EMBL" id="MBB6209896.1"/>
    </source>
</evidence>
<keyword evidence="5 8" id="KW-0812">Transmembrane</keyword>
<gene>
    <name evidence="9" type="ORF">FHS48_001304</name>
</gene>
<evidence type="ECO:0000256" key="2">
    <source>
        <dbReference type="ARBA" id="ARBA00010145"/>
    </source>
</evidence>
<dbReference type="Pfam" id="PF03547">
    <property type="entry name" value="Mem_trans"/>
    <property type="match status" value="2"/>
</dbReference>
<dbReference type="RefSeq" id="WP_184262523.1">
    <property type="nucleotide sequence ID" value="NZ_JACIIX010000003.1"/>
</dbReference>
<feature type="transmembrane region" description="Helical" evidence="8">
    <location>
        <begin position="90"/>
        <end position="114"/>
    </location>
</feature>
<reference evidence="9 10" key="1">
    <citation type="submission" date="2020-08" db="EMBL/GenBank/DDBJ databases">
        <title>Genomic Encyclopedia of Type Strains, Phase IV (KMG-IV): sequencing the most valuable type-strain genomes for metagenomic binning, comparative biology and taxonomic classification.</title>
        <authorList>
            <person name="Goeker M."/>
        </authorList>
    </citation>
    <scope>NUCLEOTIDE SEQUENCE [LARGE SCALE GENOMIC DNA]</scope>
    <source>
        <strain evidence="9 10">DSM 11590</strain>
    </source>
</reference>
<evidence type="ECO:0000256" key="7">
    <source>
        <dbReference type="ARBA" id="ARBA00023136"/>
    </source>
</evidence>
<dbReference type="GO" id="GO:0055085">
    <property type="term" value="P:transmembrane transport"/>
    <property type="evidence" value="ECO:0007669"/>
    <property type="project" value="InterPro"/>
</dbReference>
<dbReference type="PANTHER" id="PTHR36838:SF1">
    <property type="entry name" value="SLR1864 PROTEIN"/>
    <property type="match status" value="1"/>
</dbReference>
<feature type="transmembrane region" description="Helical" evidence="8">
    <location>
        <begin position="155"/>
        <end position="176"/>
    </location>
</feature>
<dbReference type="Gene3D" id="1.20.1530.20">
    <property type="match status" value="1"/>
</dbReference>
<feature type="transmembrane region" description="Helical" evidence="8">
    <location>
        <begin position="238"/>
        <end position="257"/>
    </location>
</feature>
<dbReference type="EMBL" id="JACIIX010000003">
    <property type="protein sequence ID" value="MBB6209896.1"/>
    <property type="molecule type" value="Genomic_DNA"/>
</dbReference>
<feature type="transmembrane region" description="Helical" evidence="8">
    <location>
        <begin position="35"/>
        <end position="54"/>
    </location>
</feature>
<feature type="transmembrane region" description="Helical" evidence="8">
    <location>
        <begin position="182"/>
        <end position="202"/>
    </location>
</feature>
<keyword evidence="4" id="KW-1003">Cell membrane</keyword>
<keyword evidence="7 8" id="KW-0472">Membrane</keyword>
<feature type="transmembrane region" description="Helical" evidence="8">
    <location>
        <begin position="214"/>
        <end position="232"/>
    </location>
</feature>
<dbReference type="Proteomes" id="UP000544872">
    <property type="component" value="Unassembled WGS sequence"/>
</dbReference>
<dbReference type="InterPro" id="IPR004776">
    <property type="entry name" value="Mem_transp_PIN-like"/>
</dbReference>
<evidence type="ECO:0000256" key="5">
    <source>
        <dbReference type="ARBA" id="ARBA00022692"/>
    </source>
</evidence>
<name>A0A7X0DLE2_NOVIT</name>
<accession>A0A7X0DLE2</accession>
<evidence type="ECO:0000256" key="3">
    <source>
        <dbReference type="ARBA" id="ARBA00022448"/>
    </source>
</evidence>
<comment type="subcellular location">
    <subcellularLocation>
        <location evidence="1">Cell membrane</location>
        <topology evidence="1">Multi-pass membrane protein</topology>
    </subcellularLocation>
</comment>
<evidence type="ECO:0000256" key="4">
    <source>
        <dbReference type="ARBA" id="ARBA00022475"/>
    </source>
</evidence>
<feature type="transmembrane region" description="Helical" evidence="8">
    <location>
        <begin position="60"/>
        <end position="83"/>
    </location>
</feature>
<keyword evidence="6 8" id="KW-1133">Transmembrane helix</keyword>
<organism evidence="9 10">
    <name type="scientific">Novispirillum itersonii</name>
    <name type="common">Aquaspirillum itersonii</name>
    <dbReference type="NCBI Taxonomy" id="189"/>
    <lineage>
        <taxon>Bacteria</taxon>
        <taxon>Pseudomonadati</taxon>
        <taxon>Pseudomonadota</taxon>
        <taxon>Alphaproteobacteria</taxon>
        <taxon>Rhodospirillales</taxon>
        <taxon>Novispirillaceae</taxon>
        <taxon>Novispirillum</taxon>
    </lineage>
</organism>
<dbReference type="AlphaFoldDB" id="A0A7X0DLE2"/>
<evidence type="ECO:0000256" key="8">
    <source>
        <dbReference type="SAM" id="Phobius"/>
    </source>
</evidence>
<dbReference type="InterPro" id="IPR038770">
    <property type="entry name" value="Na+/solute_symporter_sf"/>
</dbReference>
<protein>
    <recommendedName>
        <fullName evidence="11">Transporter</fullName>
    </recommendedName>
</protein>
<evidence type="ECO:0000256" key="1">
    <source>
        <dbReference type="ARBA" id="ARBA00004651"/>
    </source>
</evidence>
<comment type="similarity">
    <text evidence="2">Belongs to the auxin efflux carrier (TC 2.A.69) family.</text>
</comment>
<dbReference type="PANTHER" id="PTHR36838">
    <property type="entry name" value="AUXIN EFFLUX CARRIER FAMILY PROTEIN"/>
    <property type="match status" value="1"/>
</dbReference>
<feature type="transmembrane region" description="Helical" evidence="8">
    <location>
        <begin position="120"/>
        <end position="143"/>
    </location>
</feature>
<sequence>MLMILFNVIAPVLILAVIGYVWARRQLPFDTPAMTLLVTALGAPALIVETLLRVNLDLSVLLEMMLAALLTHLAFVAIGWLILKAAKQPISAFLPSLAFGNTGNMGIPLCLFAFGDHGLALSIGYFTLNSIFLFTLGSQLASGKASLTDLARTPIVYAVPVAILMIVAGIQMPVWIGNTLKLLGGVMIPLMLIALGVSLSRLKITSIRRSVGIALMRIVMGFAVGWAVAWLLGLDGAARGVVVVQSAMPVAMFNYLFAVRYNNRPEEVAGIAVVSTLMSFILLPFILMTVMDF</sequence>
<keyword evidence="3" id="KW-0813">Transport</keyword>
<keyword evidence="10" id="KW-1185">Reference proteome</keyword>
<feature type="transmembrane region" description="Helical" evidence="8">
    <location>
        <begin position="6"/>
        <end position="23"/>
    </location>
</feature>
<feature type="transmembrane region" description="Helical" evidence="8">
    <location>
        <begin position="269"/>
        <end position="291"/>
    </location>
</feature>
<evidence type="ECO:0008006" key="11">
    <source>
        <dbReference type="Google" id="ProtNLM"/>
    </source>
</evidence>
<dbReference type="GO" id="GO:0005886">
    <property type="term" value="C:plasma membrane"/>
    <property type="evidence" value="ECO:0007669"/>
    <property type="project" value="UniProtKB-SubCell"/>
</dbReference>
<proteinExistence type="inferred from homology"/>